<evidence type="ECO:0000256" key="1">
    <source>
        <dbReference type="ARBA" id="ARBA00022598"/>
    </source>
</evidence>
<dbReference type="PROSITE" id="PS00455">
    <property type="entry name" value="AMP_BINDING"/>
    <property type="match status" value="1"/>
</dbReference>
<dbReference type="InterPro" id="IPR042099">
    <property type="entry name" value="ANL_N_sf"/>
</dbReference>
<dbReference type="Gene3D" id="3.40.50.12780">
    <property type="entry name" value="N-terminal domain of ligase-like"/>
    <property type="match status" value="1"/>
</dbReference>
<evidence type="ECO:0000256" key="2">
    <source>
        <dbReference type="ARBA" id="ARBA00022832"/>
    </source>
</evidence>
<dbReference type="GO" id="GO:0004467">
    <property type="term" value="F:long-chain fatty acid-CoA ligase activity"/>
    <property type="evidence" value="ECO:0007669"/>
    <property type="project" value="UniProtKB-EC"/>
</dbReference>
<dbReference type="PATRIC" id="fig|246787.4.peg.2378"/>
<dbReference type="AlphaFoldDB" id="A0A0P0GQJ3"/>
<proteinExistence type="predicted"/>
<name>A0A0P0GQJ3_9BACE</name>
<dbReference type="Proteomes" id="UP000061809">
    <property type="component" value="Chromosome"/>
</dbReference>
<gene>
    <name evidence="5" type="ORF">BcellWH2_02318</name>
</gene>
<protein>
    <submittedName>
        <fullName evidence="5">Long-chain-fatty-acid--CoA ligase FadD15</fullName>
        <ecNumber evidence="5">6.2.1.3</ecNumber>
    </submittedName>
</protein>
<dbReference type="SUPFAM" id="SSF56801">
    <property type="entry name" value="Acetyl-CoA synthetase-like"/>
    <property type="match status" value="1"/>
</dbReference>
<reference evidence="5 6" key="1">
    <citation type="journal article" date="2015" name="Science">
        <title>Genetic determinants of in vivo fitness and diet responsiveness in multiple human gut Bacteroides.</title>
        <authorList>
            <person name="Wu M."/>
            <person name="McNulty N.P."/>
            <person name="Rodionov D.A."/>
            <person name="Khoroshkin M.S."/>
            <person name="Griffin N.W."/>
            <person name="Cheng J."/>
            <person name="Latreille P."/>
            <person name="Kerstetter R.A."/>
            <person name="Terrapon N."/>
            <person name="Henrissat B."/>
            <person name="Osterman A.L."/>
            <person name="Gordon J.I."/>
        </authorList>
    </citation>
    <scope>NUCLEOTIDE SEQUENCE [LARGE SCALE GENOMIC DNA]</scope>
    <source>
        <strain evidence="5 6">WH2</strain>
    </source>
</reference>
<keyword evidence="1 5" id="KW-0436">Ligase</keyword>
<dbReference type="Pfam" id="PF00501">
    <property type="entry name" value="AMP-binding"/>
    <property type="match status" value="1"/>
</dbReference>
<dbReference type="EMBL" id="CP012801">
    <property type="protein sequence ID" value="ALJ59558.1"/>
    <property type="molecule type" value="Genomic_DNA"/>
</dbReference>
<dbReference type="InterPro" id="IPR000873">
    <property type="entry name" value="AMP-dep_synth/lig_dom"/>
</dbReference>
<dbReference type="PANTHER" id="PTHR43272:SF32">
    <property type="entry name" value="AMP-DEPENDENT SYNTHETASE_LIGASE DOMAIN-CONTAINING PROTEIN"/>
    <property type="match status" value="1"/>
</dbReference>
<sequence>MKPLPLCRIYQYMNNMTYHHLSVLVHRRAEKYGDKVALKYRDYETSQWIPITWNQFSQTVRQVANALVELGVQEEENIGIFSQNKPECLYVDFGAFANRAVTIPLYATSSPAQAQYIINDAQIRYIFVGEQFQYDAAFSVFGFCQSLQQLIIFDRAVVRDPRDMTSIYFDEFLETGKGLPNNDIVEERTSRASDDDLANILYTSGTTGEPKGVMLHHSNYIEAFRIHDIRLVDMSDQDVSMNFLPLTHVFEKAWTYLCIHKGVQICINLRPVDIQTTIKEIRPTLMCSVPRFWEKVYAGVQEKIAQETGLKKAMMLDAIKVGKIHNIDYLRKGKTPPLMNQLKYKFYEKTVYALLKKTIGIENGNFFPTAGAAVPDEICEFVHSVGINMLVGYGLTESTATVSCFLNQGYEIGSVGTVMPDVEVKIGDENEILLRGKTITKGYYKKAEATAAAIDKDGWFHTGDAGYLKGDQLYLTERIKDLFKTSNGKYVSPQALETKLAIDRYIDQIAIIADQRKFVSALIVPVYGFVKDYAKEKGIEYKNMEELLQHPKILGLFRARIDTLQQQFAHYEQVKRFTLLPEPFSMERGELTNTLKLKRPIVAKNYKEVIDKMYEE</sequence>
<organism evidence="5 6">
    <name type="scientific">Bacteroides cellulosilyticus</name>
    <dbReference type="NCBI Taxonomy" id="246787"/>
    <lineage>
        <taxon>Bacteria</taxon>
        <taxon>Pseudomonadati</taxon>
        <taxon>Bacteroidota</taxon>
        <taxon>Bacteroidia</taxon>
        <taxon>Bacteroidales</taxon>
        <taxon>Bacteroidaceae</taxon>
        <taxon>Bacteroides</taxon>
    </lineage>
</organism>
<dbReference type="InterPro" id="IPR020459">
    <property type="entry name" value="AMP-binding"/>
</dbReference>
<accession>A0A0P0GQJ3</accession>
<feature type="domain" description="AMP-dependent synthetase/ligase" evidence="4">
    <location>
        <begin position="26"/>
        <end position="444"/>
    </location>
</feature>
<evidence type="ECO:0000256" key="3">
    <source>
        <dbReference type="ARBA" id="ARBA00023098"/>
    </source>
</evidence>
<evidence type="ECO:0000313" key="5">
    <source>
        <dbReference type="EMBL" id="ALJ59558.1"/>
    </source>
</evidence>
<dbReference type="GO" id="GO:0016020">
    <property type="term" value="C:membrane"/>
    <property type="evidence" value="ECO:0007669"/>
    <property type="project" value="TreeGrafter"/>
</dbReference>
<keyword evidence="3" id="KW-0443">Lipid metabolism</keyword>
<evidence type="ECO:0000259" key="4">
    <source>
        <dbReference type="Pfam" id="PF00501"/>
    </source>
</evidence>
<dbReference type="PANTHER" id="PTHR43272">
    <property type="entry name" value="LONG-CHAIN-FATTY-ACID--COA LIGASE"/>
    <property type="match status" value="1"/>
</dbReference>
<dbReference type="Pfam" id="PF23562">
    <property type="entry name" value="AMP-binding_C_3"/>
    <property type="match status" value="1"/>
</dbReference>
<keyword evidence="2" id="KW-0276">Fatty acid metabolism</keyword>
<dbReference type="PRINTS" id="PR00154">
    <property type="entry name" value="AMPBINDING"/>
</dbReference>
<dbReference type="EC" id="6.2.1.3" evidence="5"/>
<evidence type="ECO:0000313" key="6">
    <source>
        <dbReference type="Proteomes" id="UP000061809"/>
    </source>
</evidence>
<dbReference type="KEGG" id="bcel:BcellWH2_02318"/>
<dbReference type="CDD" id="cd05907">
    <property type="entry name" value="VL_LC_FACS_like"/>
    <property type="match status" value="1"/>
</dbReference>
<dbReference type="InterPro" id="IPR020845">
    <property type="entry name" value="AMP-binding_CS"/>
</dbReference>